<dbReference type="AlphaFoldDB" id="D8T2I6"/>
<dbReference type="Gene3D" id="3.50.70.10">
    <property type="match status" value="1"/>
</dbReference>
<evidence type="ECO:0000259" key="2">
    <source>
        <dbReference type="Pfam" id="PF16036"/>
    </source>
</evidence>
<keyword evidence="4" id="KW-1185">Reference proteome</keyword>
<dbReference type="OMA" id="MASMRFP"/>
<dbReference type="InterPro" id="IPR044228">
    <property type="entry name" value="FAP1"/>
</dbReference>
<dbReference type="HOGENOM" id="CLU_070923_1_0_1"/>
<dbReference type="GO" id="GO:0006631">
    <property type="term" value="P:fatty acid metabolic process"/>
    <property type="evidence" value="ECO:0000318"/>
    <property type="project" value="GO_Central"/>
</dbReference>
<evidence type="ECO:0000256" key="1">
    <source>
        <dbReference type="ARBA" id="ARBA00007166"/>
    </source>
</evidence>
<dbReference type="Proteomes" id="UP000001514">
    <property type="component" value="Unassembled WGS sequence"/>
</dbReference>
<dbReference type="Gene3D" id="1.10.890.20">
    <property type="match status" value="1"/>
</dbReference>
<dbReference type="GO" id="GO:0016872">
    <property type="term" value="F:intramolecular lyase activity"/>
    <property type="evidence" value="ECO:0007669"/>
    <property type="project" value="InterPro"/>
</dbReference>
<dbReference type="STRING" id="88036.D8T2I6"/>
<dbReference type="GO" id="GO:0005504">
    <property type="term" value="F:fatty acid binding"/>
    <property type="evidence" value="ECO:0000318"/>
    <property type="project" value="GO_Central"/>
</dbReference>
<dbReference type="OrthoDB" id="18193at2759"/>
<evidence type="ECO:0000313" key="4">
    <source>
        <dbReference type="Proteomes" id="UP000001514"/>
    </source>
</evidence>
<dbReference type="InParanoid" id="D8T2I6"/>
<dbReference type="InterPro" id="IPR016088">
    <property type="entry name" value="Chalcone_isomerase_3-sand"/>
</dbReference>
<dbReference type="GO" id="GO:0009570">
    <property type="term" value="C:chloroplast stroma"/>
    <property type="evidence" value="ECO:0000318"/>
    <property type="project" value="GO_Central"/>
</dbReference>
<dbReference type="PANTHER" id="PTHR47589">
    <property type="entry name" value="FATTY-ACID-BINDING PROTEIN 1"/>
    <property type="match status" value="1"/>
</dbReference>
<organism evidence="4">
    <name type="scientific">Selaginella moellendorffii</name>
    <name type="common">Spikemoss</name>
    <dbReference type="NCBI Taxonomy" id="88036"/>
    <lineage>
        <taxon>Eukaryota</taxon>
        <taxon>Viridiplantae</taxon>
        <taxon>Streptophyta</taxon>
        <taxon>Embryophyta</taxon>
        <taxon>Tracheophyta</taxon>
        <taxon>Lycopodiopsida</taxon>
        <taxon>Selaginellales</taxon>
        <taxon>Selaginellaceae</taxon>
        <taxon>Selaginella</taxon>
    </lineage>
</organism>
<gene>
    <name evidence="3" type="ORF">SELMODRAFT_428339</name>
</gene>
<dbReference type="Pfam" id="PF16036">
    <property type="entry name" value="Chalcone_3"/>
    <property type="match status" value="1"/>
</dbReference>
<sequence length="239" mass="25460">MAAAAAAAVAVAVNYSYARLKLSLPPPSPSPFFAAISMALPSPPLTVESSTGAEFPAWIDSDGAKLELGGTGLRKKSILGLKSIVVYAFGIYANAAKLRELKLKDDKKAISLAELPCMDAEMSVRLVIVYGKLKMGTVRSAFEESIGGRIKKFSGAENKQLLQSFTQLFKEDIKLPKGTAIDMVRLPGHVLSTRIDGQEVGSVKSELLCRCLFDLYIGDEPFDVAGKEAIAAGLSSMLS</sequence>
<proteinExistence type="inferred from homology"/>
<dbReference type="FunCoup" id="D8T2I6">
    <property type="interactions" value="777"/>
</dbReference>
<dbReference type="eggNOG" id="ENOG502QQ8D">
    <property type="taxonomic scope" value="Eukaryota"/>
</dbReference>
<comment type="similarity">
    <text evidence="1">Belongs to the chalcone isomerase family.</text>
</comment>
<dbReference type="SUPFAM" id="SSF54626">
    <property type="entry name" value="Chalcone isomerase"/>
    <property type="match status" value="1"/>
</dbReference>
<dbReference type="EMBL" id="GL377666">
    <property type="protein sequence ID" value="EFJ09104.1"/>
    <property type="molecule type" value="Genomic_DNA"/>
</dbReference>
<feature type="domain" description="Chalcone isomerase" evidence="2">
    <location>
        <begin position="51"/>
        <end position="225"/>
    </location>
</feature>
<protein>
    <recommendedName>
        <fullName evidence="2">Chalcone isomerase domain-containing protein</fullName>
    </recommendedName>
</protein>
<dbReference type="Gramene" id="EFJ09104">
    <property type="protein sequence ID" value="EFJ09104"/>
    <property type="gene ID" value="SELMODRAFT_428339"/>
</dbReference>
<dbReference type="KEGG" id="smo:SELMODRAFT_428339"/>
<name>D8T2I6_SELML</name>
<accession>D8T2I6</accession>
<reference evidence="3 4" key="1">
    <citation type="journal article" date="2011" name="Science">
        <title>The Selaginella genome identifies genetic changes associated with the evolution of vascular plants.</title>
        <authorList>
            <person name="Banks J.A."/>
            <person name="Nishiyama T."/>
            <person name="Hasebe M."/>
            <person name="Bowman J.L."/>
            <person name="Gribskov M."/>
            <person name="dePamphilis C."/>
            <person name="Albert V.A."/>
            <person name="Aono N."/>
            <person name="Aoyama T."/>
            <person name="Ambrose B.A."/>
            <person name="Ashton N.W."/>
            <person name="Axtell M.J."/>
            <person name="Barker E."/>
            <person name="Barker M.S."/>
            <person name="Bennetzen J.L."/>
            <person name="Bonawitz N.D."/>
            <person name="Chapple C."/>
            <person name="Cheng C."/>
            <person name="Correa L.G."/>
            <person name="Dacre M."/>
            <person name="DeBarry J."/>
            <person name="Dreyer I."/>
            <person name="Elias M."/>
            <person name="Engstrom E.M."/>
            <person name="Estelle M."/>
            <person name="Feng L."/>
            <person name="Finet C."/>
            <person name="Floyd S.K."/>
            <person name="Frommer W.B."/>
            <person name="Fujita T."/>
            <person name="Gramzow L."/>
            <person name="Gutensohn M."/>
            <person name="Harholt J."/>
            <person name="Hattori M."/>
            <person name="Heyl A."/>
            <person name="Hirai T."/>
            <person name="Hiwatashi Y."/>
            <person name="Ishikawa M."/>
            <person name="Iwata M."/>
            <person name="Karol K.G."/>
            <person name="Koehler B."/>
            <person name="Kolukisaoglu U."/>
            <person name="Kubo M."/>
            <person name="Kurata T."/>
            <person name="Lalonde S."/>
            <person name="Li K."/>
            <person name="Li Y."/>
            <person name="Litt A."/>
            <person name="Lyons E."/>
            <person name="Manning G."/>
            <person name="Maruyama T."/>
            <person name="Michael T.P."/>
            <person name="Mikami K."/>
            <person name="Miyazaki S."/>
            <person name="Morinaga S."/>
            <person name="Murata T."/>
            <person name="Mueller-Roeber B."/>
            <person name="Nelson D.R."/>
            <person name="Obara M."/>
            <person name="Oguri Y."/>
            <person name="Olmstead R.G."/>
            <person name="Onodera N."/>
            <person name="Petersen B.L."/>
            <person name="Pils B."/>
            <person name="Prigge M."/>
            <person name="Rensing S.A."/>
            <person name="Riano-Pachon D.M."/>
            <person name="Roberts A.W."/>
            <person name="Sato Y."/>
            <person name="Scheller H.V."/>
            <person name="Schulz B."/>
            <person name="Schulz C."/>
            <person name="Shakirov E.V."/>
            <person name="Shibagaki N."/>
            <person name="Shinohara N."/>
            <person name="Shippen D.E."/>
            <person name="Soerensen I."/>
            <person name="Sotooka R."/>
            <person name="Sugimoto N."/>
            <person name="Sugita M."/>
            <person name="Sumikawa N."/>
            <person name="Tanurdzic M."/>
            <person name="Theissen G."/>
            <person name="Ulvskov P."/>
            <person name="Wakazuki S."/>
            <person name="Weng J.K."/>
            <person name="Willats W.W."/>
            <person name="Wipf D."/>
            <person name="Wolf P.G."/>
            <person name="Yang L."/>
            <person name="Zimmer A.D."/>
            <person name="Zhu Q."/>
            <person name="Mitros T."/>
            <person name="Hellsten U."/>
            <person name="Loque D."/>
            <person name="Otillar R."/>
            <person name="Salamov A."/>
            <person name="Schmutz J."/>
            <person name="Shapiro H."/>
            <person name="Lindquist E."/>
            <person name="Lucas S."/>
            <person name="Rokhsar D."/>
            <person name="Grigoriev I.V."/>
        </authorList>
    </citation>
    <scope>NUCLEOTIDE SEQUENCE [LARGE SCALE GENOMIC DNA]</scope>
</reference>
<evidence type="ECO:0000313" key="3">
    <source>
        <dbReference type="EMBL" id="EFJ09104.1"/>
    </source>
</evidence>
<dbReference type="InterPro" id="IPR036298">
    <property type="entry name" value="Chalcone_isomerase_sf"/>
</dbReference>
<dbReference type="InterPro" id="IPR016089">
    <property type="entry name" value="Chalcone_isomerase_bundle_sf"/>
</dbReference>
<dbReference type="PANTHER" id="PTHR47589:SF5">
    <property type="entry name" value="CHALCONE ISOMERASE DOMAIN-CONTAINING PROTEIN"/>
    <property type="match status" value="1"/>
</dbReference>
<dbReference type="InterPro" id="IPR016087">
    <property type="entry name" value="Chalcone_isomerase"/>
</dbReference>